<reference evidence="5 6" key="1">
    <citation type="journal article" date="2013" name="Genome Biol.">
        <title>Draft genome of the mountain pine beetle, Dendroctonus ponderosae Hopkins, a major forest pest.</title>
        <authorList>
            <person name="Keeling C.I."/>
            <person name="Yuen M.M."/>
            <person name="Liao N.Y."/>
            <person name="Docking T.R."/>
            <person name="Chan S.K."/>
            <person name="Taylor G.A."/>
            <person name="Palmquist D.L."/>
            <person name="Jackman S.D."/>
            <person name="Nguyen A."/>
            <person name="Li M."/>
            <person name="Henderson H."/>
            <person name="Janes J.K."/>
            <person name="Zhao Y."/>
            <person name="Pandoh P."/>
            <person name="Moore R."/>
            <person name="Sperling F.A."/>
            <person name="Huber D.P."/>
            <person name="Birol I."/>
            <person name="Jones S.J."/>
            <person name="Bohlmann J."/>
        </authorList>
    </citation>
    <scope>NUCLEOTIDE SEQUENCE</scope>
</reference>
<evidence type="ECO:0000313" key="5">
    <source>
        <dbReference type="EMBL" id="ERL95674.1"/>
    </source>
</evidence>
<organism evidence="5 6">
    <name type="scientific">Dendroctonus ponderosae</name>
    <name type="common">Mountain pine beetle</name>
    <dbReference type="NCBI Taxonomy" id="77166"/>
    <lineage>
        <taxon>Eukaryota</taxon>
        <taxon>Metazoa</taxon>
        <taxon>Ecdysozoa</taxon>
        <taxon>Arthropoda</taxon>
        <taxon>Hexapoda</taxon>
        <taxon>Insecta</taxon>
        <taxon>Pterygota</taxon>
        <taxon>Neoptera</taxon>
        <taxon>Endopterygota</taxon>
        <taxon>Coleoptera</taxon>
        <taxon>Polyphaga</taxon>
        <taxon>Cucujiformia</taxon>
        <taxon>Curculionidae</taxon>
        <taxon>Scolytinae</taxon>
        <taxon>Dendroctonus</taxon>
    </lineage>
</organism>
<keyword evidence="2" id="KW-0964">Secreted</keyword>
<accession>U4UNL2</accession>
<comment type="subcellular location">
    <subcellularLocation>
        <location evidence="1">Secreted</location>
    </subcellularLocation>
</comment>
<evidence type="ECO:0000313" key="6">
    <source>
        <dbReference type="Proteomes" id="UP000030742"/>
    </source>
</evidence>
<name>U4UNL2_DENPD</name>
<dbReference type="Pfam" id="PF01410">
    <property type="entry name" value="COLFI"/>
    <property type="match status" value="1"/>
</dbReference>
<dbReference type="STRING" id="77166.U4UNL2"/>
<feature type="domain" description="Fibrillar collagen NC1" evidence="4">
    <location>
        <begin position="1"/>
        <end position="160"/>
    </location>
</feature>
<dbReference type="OrthoDB" id="726732at2759"/>
<dbReference type="EMBL" id="KI207410">
    <property type="protein sequence ID" value="ERL95674.1"/>
    <property type="molecule type" value="Genomic_DNA"/>
</dbReference>
<dbReference type="Gene3D" id="2.60.120.1000">
    <property type="match status" value="1"/>
</dbReference>
<keyword evidence="3" id="KW-0176">Collagen</keyword>
<protein>
    <recommendedName>
        <fullName evidence="4">Fibrillar collagen NC1 domain-containing protein</fullName>
    </recommendedName>
</protein>
<evidence type="ECO:0000256" key="2">
    <source>
        <dbReference type="ARBA" id="ARBA00022525"/>
    </source>
</evidence>
<dbReference type="SMART" id="SM00038">
    <property type="entry name" value="COLFI"/>
    <property type="match status" value="1"/>
</dbReference>
<gene>
    <name evidence="5" type="ORF">D910_00104</name>
</gene>
<evidence type="ECO:0000256" key="1">
    <source>
        <dbReference type="ARBA" id="ARBA00004613"/>
    </source>
</evidence>
<dbReference type="PROSITE" id="PS51461">
    <property type="entry name" value="NC1_FIB"/>
    <property type="match status" value="1"/>
</dbReference>
<sequence length="160" mass="18173">MTDEGETCIYPDQYSASMPNIPWKRKGTVQKWFSEFEKGSKITYEGVGMAQMAFLRLSSEQGYQNFTYSCLNAVAWYDTSSHTYDMGIRLLGSSGQEFSYKGLRPEVRADECKARQGKSKTVFEIRTRQIDQLPLTDFLPIDYGESNQAFGFSVGPACFK</sequence>
<dbReference type="GO" id="GO:0005576">
    <property type="term" value="C:extracellular region"/>
    <property type="evidence" value="ECO:0007669"/>
    <property type="project" value="UniProtKB-SubCell"/>
</dbReference>
<dbReference type="Proteomes" id="UP000030742">
    <property type="component" value="Unassembled WGS sequence"/>
</dbReference>
<proteinExistence type="predicted"/>
<evidence type="ECO:0000259" key="4">
    <source>
        <dbReference type="PROSITE" id="PS51461"/>
    </source>
</evidence>
<dbReference type="GO" id="GO:0005581">
    <property type="term" value="C:collagen trimer"/>
    <property type="evidence" value="ECO:0007669"/>
    <property type="project" value="UniProtKB-KW"/>
</dbReference>
<dbReference type="AlphaFoldDB" id="U4UNL2"/>
<evidence type="ECO:0000256" key="3">
    <source>
        <dbReference type="ARBA" id="ARBA00023119"/>
    </source>
</evidence>
<dbReference type="GO" id="GO:0005201">
    <property type="term" value="F:extracellular matrix structural constituent"/>
    <property type="evidence" value="ECO:0007669"/>
    <property type="project" value="InterPro"/>
</dbReference>
<dbReference type="InterPro" id="IPR000885">
    <property type="entry name" value="Fib_collagen_C"/>
</dbReference>